<dbReference type="Gene3D" id="3.60.10.10">
    <property type="entry name" value="Endonuclease/exonuclease/phosphatase"/>
    <property type="match status" value="1"/>
</dbReference>
<evidence type="ECO:0000256" key="4">
    <source>
        <dbReference type="ARBA" id="ARBA00022842"/>
    </source>
</evidence>
<keyword evidence="6" id="KW-0464">Manganese</keyword>
<dbReference type="Proteomes" id="UP000000626">
    <property type="component" value="Chromosome"/>
</dbReference>
<evidence type="ECO:0000256" key="7">
    <source>
        <dbReference type="PIRSR" id="PIRSR604808-3"/>
    </source>
</evidence>
<dbReference type="CDD" id="cd09086">
    <property type="entry name" value="ExoIII-like_AP-endo"/>
    <property type="match status" value="1"/>
</dbReference>
<dbReference type="InterPro" id="IPR004808">
    <property type="entry name" value="AP_endonuc_1"/>
</dbReference>
<feature type="active site" description="Proton donor/acceptor" evidence="5">
    <location>
        <position position="146"/>
    </location>
</feature>
<evidence type="ECO:0000313" key="10">
    <source>
        <dbReference type="Proteomes" id="UP000000626"/>
    </source>
</evidence>
<feature type="domain" description="Endonuclease/exonuclease/phosphatase" evidence="8">
    <location>
        <begin position="5"/>
        <end position="247"/>
    </location>
</feature>
<gene>
    <name evidence="9" type="ordered locus">NMA2086</name>
</gene>
<feature type="binding site" evidence="6">
    <location>
        <position position="148"/>
    </location>
    <ligand>
        <name>Mg(2+)</name>
        <dbReference type="ChEBI" id="CHEBI:18420"/>
        <label>1</label>
    </ligand>
</feature>
<evidence type="ECO:0000256" key="2">
    <source>
        <dbReference type="ARBA" id="ARBA00022723"/>
    </source>
</evidence>
<keyword evidence="4 6" id="KW-0460">Magnesium</keyword>
<dbReference type="GO" id="GO:0006281">
    <property type="term" value="P:DNA repair"/>
    <property type="evidence" value="ECO:0007669"/>
    <property type="project" value="InterPro"/>
</dbReference>
<dbReference type="PROSITE" id="PS00726">
    <property type="entry name" value="AP_NUCLEASE_F1_1"/>
    <property type="match status" value="1"/>
</dbReference>
<feature type="binding site" evidence="6">
    <location>
        <position position="246"/>
    </location>
    <ligand>
        <name>Mg(2+)</name>
        <dbReference type="ChEBI" id="CHEBI:18420"/>
        <label>1</label>
    </ligand>
</feature>
<feature type="site" description="Transition state stabilizer" evidence="7">
    <location>
        <position position="148"/>
    </location>
</feature>
<dbReference type="PROSITE" id="PS51435">
    <property type="entry name" value="AP_NUCLEASE_F1_4"/>
    <property type="match status" value="1"/>
</dbReference>
<evidence type="ECO:0000256" key="6">
    <source>
        <dbReference type="PIRSR" id="PIRSR604808-2"/>
    </source>
</evidence>
<dbReference type="KEGG" id="nma:NMA2086"/>
<feature type="binding site" evidence="6">
    <location>
        <position position="247"/>
    </location>
    <ligand>
        <name>Mg(2+)</name>
        <dbReference type="ChEBI" id="CHEBI:18420"/>
        <label>1</label>
    </ligand>
</feature>
<feature type="binding site" evidence="6">
    <location>
        <position position="34"/>
    </location>
    <ligand>
        <name>Mg(2+)</name>
        <dbReference type="ChEBI" id="CHEBI:18420"/>
        <label>1</label>
    </ligand>
</feature>
<feature type="binding site" evidence="6">
    <location>
        <position position="7"/>
    </location>
    <ligand>
        <name>Mg(2+)</name>
        <dbReference type="ChEBI" id="CHEBI:18420"/>
        <label>1</label>
    </ligand>
</feature>
<dbReference type="GO" id="GO:0008311">
    <property type="term" value="F:double-stranded DNA 3'-5' DNA exonuclease activity"/>
    <property type="evidence" value="ECO:0007669"/>
    <property type="project" value="UniProtKB-EC"/>
</dbReference>
<evidence type="ECO:0000256" key="1">
    <source>
        <dbReference type="ARBA" id="ARBA00007092"/>
    </source>
</evidence>
<reference evidence="9 10" key="1">
    <citation type="journal article" date="2000" name="Nature">
        <title>Complete DNA sequence of a serogroup A strain of Neisseria meningitidis Z2491.</title>
        <authorList>
            <person name="Parkhill J."/>
            <person name="Achtman M."/>
            <person name="James K.D."/>
            <person name="Bentley S.D."/>
            <person name="Churcher C."/>
            <person name="Klee S.R."/>
            <person name="Morelli G."/>
            <person name="Basham D."/>
            <person name="Brown D."/>
            <person name="Chillingworth T."/>
            <person name="Davies R.M."/>
            <person name="Davis P."/>
            <person name="Devlin K."/>
            <person name="Feltwell T."/>
            <person name="Hamlin N."/>
            <person name="Holroyd S."/>
            <person name="Jagels K."/>
            <person name="Leather S."/>
            <person name="Moule S."/>
            <person name="Mungall K."/>
            <person name="Quail M.A."/>
            <person name="Rajandream M.A."/>
            <person name="Rutherford K.M."/>
            <person name="Simmonds M."/>
            <person name="Skelton J."/>
            <person name="Whitehead S."/>
            <person name="Spratt B.G."/>
            <person name="Barrell B.G."/>
        </authorList>
    </citation>
    <scope>NUCLEOTIDE SEQUENCE [LARGE SCALE GENOMIC DNA]</scope>
    <source>
        <strain evidence="10">DSM 15465 / Z2491</strain>
    </source>
</reference>
<evidence type="ECO:0000259" key="8">
    <source>
        <dbReference type="Pfam" id="PF03372"/>
    </source>
</evidence>
<dbReference type="Pfam" id="PF03372">
    <property type="entry name" value="Exo_endo_phos"/>
    <property type="match status" value="1"/>
</dbReference>
<feature type="active site" evidence="5">
    <location>
        <position position="105"/>
    </location>
</feature>
<dbReference type="GeneID" id="93387492"/>
<dbReference type="GO" id="GO:0046872">
    <property type="term" value="F:metal ion binding"/>
    <property type="evidence" value="ECO:0007669"/>
    <property type="project" value="UniProtKB-KW"/>
</dbReference>
<dbReference type="EC" id="3.1.11.2" evidence="9"/>
<evidence type="ECO:0000256" key="5">
    <source>
        <dbReference type="PIRSR" id="PIRSR604808-1"/>
    </source>
</evidence>
<dbReference type="PANTHER" id="PTHR43250:SF2">
    <property type="entry name" value="EXODEOXYRIBONUCLEASE III"/>
    <property type="match status" value="1"/>
</dbReference>
<dbReference type="PANTHER" id="PTHR43250">
    <property type="entry name" value="EXODEOXYRIBONUCLEASE III"/>
    <property type="match status" value="1"/>
</dbReference>
<dbReference type="RefSeq" id="WP_002246787.1">
    <property type="nucleotide sequence ID" value="NC_003116.1"/>
</dbReference>
<comment type="similarity">
    <text evidence="1">Belongs to the DNA repair enzymes AP/ExoA family.</text>
</comment>
<feature type="binding site" evidence="6">
    <location>
        <position position="146"/>
    </location>
    <ligand>
        <name>Mg(2+)</name>
        <dbReference type="ChEBI" id="CHEBI:18420"/>
        <label>1</label>
    </ligand>
</feature>
<proteinExistence type="inferred from homology"/>
<dbReference type="SUPFAM" id="SSF56219">
    <property type="entry name" value="DNase I-like"/>
    <property type="match status" value="1"/>
</dbReference>
<dbReference type="HOGENOM" id="CLU_027539_0_1_4"/>
<keyword evidence="3 9" id="KW-0378">Hydrolase</keyword>
<dbReference type="NCBIfam" id="TIGR00633">
    <property type="entry name" value="xth"/>
    <property type="match status" value="1"/>
</dbReference>
<dbReference type="EMBL" id="AL157959">
    <property type="protein sequence ID" value="CAM09187.1"/>
    <property type="molecule type" value="Genomic_DNA"/>
</dbReference>
<accession>A0A0U1RKA6</accession>
<keyword evidence="2 6" id="KW-0479">Metal-binding</keyword>
<comment type="cofactor">
    <cofactor evidence="6">
        <name>Mg(2+)</name>
        <dbReference type="ChEBI" id="CHEBI:18420"/>
    </cofactor>
    <cofactor evidence="6">
        <name>Mn(2+)</name>
        <dbReference type="ChEBI" id="CHEBI:29035"/>
    </cofactor>
    <text evidence="6">Probably binds two magnesium or manganese ions per subunit.</text>
</comment>
<dbReference type="InterPro" id="IPR037493">
    <property type="entry name" value="ExoIII-like"/>
</dbReference>
<dbReference type="InterPro" id="IPR005135">
    <property type="entry name" value="Endo/exonuclease/phosphatase"/>
</dbReference>
<feature type="active site" description="Proton acceptor" evidence="5">
    <location>
        <position position="247"/>
    </location>
</feature>
<organism evidence="9 10">
    <name type="scientific">Neisseria meningitidis serogroup A / serotype 4A (strain DSM 15465 / Z2491)</name>
    <dbReference type="NCBI Taxonomy" id="122587"/>
    <lineage>
        <taxon>Bacteria</taxon>
        <taxon>Pseudomonadati</taxon>
        <taxon>Pseudomonadota</taxon>
        <taxon>Betaproteobacteria</taxon>
        <taxon>Neisseriales</taxon>
        <taxon>Neisseriaceae</taxon>
        <taxon>Neisseria</taxon>
    </lineage>
</organism>
<dbReference type="InterPro" id="IPR036691">
    <property type="entry name" value="Endo/exonu/phosph_ase_sf"/>
</dbReference>
<sequence>MKITTWNVNSLNVRLPQVQNLLADNPPDILVLQELKLDQDKFPAAALQMMGWHCVWSGQKTYNGVAIVSRNAPEDVHIGLPALPDDPQRRVIAATVGGVRVINVYCVNGEALDSPKFKYKEQWFAALTEFVRDEMARHGKLVLLGDFNIAPADADCYDPEKWHEKIHCSSVERQWFQNLLDLGLADSLRQVHPEGAFYTWFDYRGAMFQRKLGLRIDHILVSPAMAEALKDVRVDLETRALERPSDHAPVTAEFDW</sequence>
<protein>
    <submittedName>
        <fullName evidence="9">Exodeoxyribonuclease III</fullName>
        <ecNumber evidence="9">3.1.11.2</ecNumber>
    </submittedName>
</protein>
<feature type="site" description="Interaction with DNA substrate" evidence="7">
    <location>
        <position position="247"/>
    </location>
</feature>
<name>A0A0U1RKA6_NEIMA</name>
<dbReference type="GO" id="GO:0003677">
    <property type="term" value="F:DNA binding"/>
    <property type="evidence" value="ECO:0007669"/>
    <property type="project" value="InterPro"/>
</dbReference>
<dbReference type="GO" id="GO:0004519">
    <property type="term" value="F:endonuclease activity"/>
    <property type="evidence" value="ECO:0007669"/>
    <property type="project" value="InterPro"/>
</dbReference>
<dbReference type="AlphaFoldDB" id="A0A0U1RKA6"/>
<evidence type="ECO:0000313" key="9">
    <source>
        <dbReference type="EMBL" id="CAM09187.1"/>
    </source>
</evidence>
<dbReference type="NCBIfam" id="TIGR00195">
    <property type="entry name" value="exoDNase_III"/>
    <property type="match status" value="1"/>
</dbReference>
<feature type="site" description="Important for catalytic activity" evidence="7">
    <location>
        <position position="217"/>
    </location>
</feature>
<evidence type="ECO:0000256" key="3">
    <source>
        <dbReference type="ARBA" id="ARBA00022801"/>
    </source>
</evidence>
<dbReference type="EnsemblBacteria" id="CAM09187">
    <property type="protein sequence ID" value="CAM09187"/>
    <property type="gene ID" value="NMA2086"/>
</dbReference>
<dbReference type="InterPro" id="IPR020847">
    <property type="entry name" value="AP_endonuclease_F1_BS"/>
</dbReference>